<dbReference type="Proteomes" id="UP000432464">
    <property type="component" value="Unassembled WGS sequence"/>
</dbReference>
<sequence length="256" mass="27205">MRELTVGAATVPYRVMGAGRPLVLVHGGGPGAKAWDGVAGAFADANTIALPNLSGSDLARDDDRELTVELLAEQVAAVITDLGAGPADVVGHSLGAVVVAALAALRPDLVRRAVLVAGFAGPGDDYTRHAMTAWRDLLDDADTFARFSMLLAFSRAHLGSIGRAAVDELARAFRSTPGRRRQIELALRLDIRDLLPRIQAPTLVIGGTYDGLAAVENSREVAALVPRAAYRELDSGHVVMAERPQEFVRLVRDFIQ</sequence>
<keyword evidence="3" id="KW-1185">Reference proteome</keyword>
<dbReference type="SUPFAM" id="SSF53474">
    <property type="entry name" value="alpha/beta-Hydrolases"/>
    <property type="match status" value="1"/>
</dbReference>
<dbReference type="InterPro" id="IPR029058">
    <property type="entry name" value="AB_hydrolase_fold"/>
</dbReference>
<dbReference type="AlphaFoldDB" id="A0A6I3KU91"/>
<gene>
    <name evidence="2" type="ORF">GLP40_12245</name>
</gene>
<evidence type="ECO:0000259" key="1">
    <source>
        <dbReference type="Pfam" id="PF00561"/>
    </source>
</evidence>
<dbReference type="InterPro" id="IPR000073">
    <property type="entry name" value="AB_hydrolase_1"/>
</dbReference>
<dbReference type="PANTHER" id="PTHR43194">
    <property type="entry name" value="HYDROLASE ALPHA/BETA FOLD FAMILY"/>
    <property type="match status" value="1"/>
</dbReference>
<dbReference type="PANTHER" id="PTHR43194:SF2">
    <property type="entry name" value="PEROXISOMAL MEMBRANE PROTEIN LPX1"/>
    <property type="match status" value="1"/>
</dbReference>
<dbReference type="Pfam" id="PF00561">
    <property type="entry name" value="Abhydrolase_1"/>
    <property type="match status" value="1"/>
</dbReference>
<proteinExistence type="predicted"/>
<feature type="domain" description="AB hydrolase-1" evidence="1">
    <location>
        <begin position="21"/>
        <end position="244"/>
    </location>
</feature>
<name>A0A6I3KU91_9NOCA</name>
<comment type="caution">
    <text evidence="2">The sequence shown here is derived from an EMBL/GenBank/DDBJ whole genome shotgun (WGS) entry which is preliminary data.</text>
</comment>
<dbReference type="EMBL" id="WMBB01000005">
    <property type="protein sequence ID" value="MTE13542.1"/>
    <property type="molecule type" value="Genomic_DNA"/>
</dbReference>
<evidence type="ECO:0000313" key="2">
    <source>
        <dbReference type="EMBL" id="MTE13542.1"/>
    </source>
</evidence>
<evidence type="ECO:0000313" key="3">
    <source>
        <dbReference type="Proteomes" id="UP000432464"/>
    </source>
</evidence>
<dbReference type="GO" id="GO:0016787">
    <property type="term" value="F:hydrolase activity"/>
    <property type="evidence" value="ECO:0007669"/>
    <property type="project" value="UniProtKB-KW"/>
</dbReference>
<organism evidence="2 3">
    <name type="scientific">Nocardia aurantiaca</name>
    <dbReference type="NCBI Taxonomy" id="2675850"/>
    <lineage>
        <taxon>Bacteria</taxon>
        <taxon>Bacillati</taxon>
        <taxon>Actinomycetota</taxon>
        <taxon>Actinomycetes</taxon>
        <taxon>Mycobacteriales</taxon>
        <taxon>Nocardiaceae</taxon>
        <taxon>Nocardia</taxon>
    </lineage>
</organism>
<reference evidence="2 3" key="1">
    <citation type="submission" date="2019-11" db="EMBL/GenBank/DDBJ databases">
        <title>Nocardia sp. nov. CT2-14 isolated from soil.</title>
        <authorList>
            <person name="Kanchanasin P."/>
            <person name="Tanasupawat S."/>
            <person name="Yuki M."/>
            <person name="Kudo T."/>
        </authorList>
    </citation>
    <scope>NUCLEOTIDE SEQUENCE [LARGE SCALE GENOMIC DNA]</scope>
    <source>
        <strain evidence="2 3">CT2-14</strain>
    </source>
</reference>
<protein>
    <submittedName>
        <fullName evidence="2">Alpha/beta fold hydrolase</fullName>
    </submittedName>
</protein>
<dbReference type="InterPro" id="IPR050228">
    <property type="entry name" value="Carboxylesterase_BioH"/>
</dbReference>
<keyword evidence="2" id="KW-0378">Hydrolase</keyword>
<dbReference type="Gene3D" id="3.40.50.1820">
    <property type="entry name" value="alpha/beta hydrolase"/>
    <property type="match status" value="1"/>
</dbReference>
<accession>A0A6I3KU91</accession>